<dbReference type="GO" id="GO:0000387">
    <property type="term" value="P:spliceosomal snRNP assembly"/>
    <property type="evidence" value="ECO:0007669"/>
    <property type="project" value="InterPro"/>
</dbReference>
<evidence type="ECO:0000256" key="2">
    <source>
        <dbReference type="SAM" id="MobiDB-lite"/>
    </source>
</evidence>
<feature type="compositionally biased region" description="Basic and acidic residues" evidence="2">
    <location>
        <begin position="277"/>
        <end position="290"/>
    </location>
</feature>
<sequence length="370" mass="41466">MYRKRRNTSSPEADDFPSPKRLNTGFEEREEEWTSSDEGEVDETPRINQQTGQTGAFPGLGDDDGQLFYGPAADGLDYLRMVRSEARGVPFILTAPSTTSHPNAIENATSEHEDEGGYFKDGTYTAKAFASKDPVETLPPAQRHYHDSLLRHFRLARATVRCTPPLSAIESLRSSQLISFPEESRKARLQWEEHIMNADPSPTQIACMDAESVMELVKLMRKKLPLLFRPKNVETIKRAGSWLWAVLAKSRDREELSSDEIGEIRQLAQRAIQMSQRQHDQIGEASKDIGSEDGEVEDDDAGQDIESDELKDPTVKEQMGDDQACDTLISTTLDMVMTVVGEVYGQRDLLSSRKIWADGPKADNTKIESD</sequence>
<dbReference type="EMBL" id="NAJM01000009">
    <property type="protein sequence ID" value="RVX73225.1"/>
    <property type="molecule type" value="Genomic_DNA"/>
</dbReference>
<protein>
    <submittedName>
        <fullName evidence="3">Uncharacterized protein</fullName>
    </submittedName>
</protein>
<evidence type="ECO:0000256" key="1">
    <source>
        <dbReference type="ARBA" id="ARBA00025758"/>
    </source>
</evidence>
<proteinExistence type="inferred from homology"/>
<feature type="region of interest" description="Disordered" evidence="2">
    <location>
        <begin position="273"/>
        <end position="322"/>
    </location>
</feature>
<dbReference type="GO" id="GO:0005634">
    <property type="term" value="C:nucleus"/>
    <property type="evidence" value="ECO:0007669"/>
    <property type="project" value="TreeGrafter"/>
</dbReference>
<comment type="similarity">
    <text evidence="1">Belongs to the gemin-2 family.</text>
</comment>
<comment type="caution">
    <text evidence="3">The sequence shown here is derived from an EMBL/GenBank/DDBJ whole genome shotgun (WGS) entry which is preliminary data.</text>
</comment>
<dbReference type="AlphaFoldDB" id="A0A438NBR7"/>
<dbReference type="InterPro" id="IPR035426">
    <property type="entry name" value="Gemin2/Brr1"/>
</dbReference>
<name>A0A438NBR7_EXOME</name>
<dbReference type="Pfam" id="PF04938">
    <property type="entry name" value="SIP1"/>
    <property type="match status" value="1"/>
</dbReference>
<feature type="compositionally biased region" description="Basic and acidic residues" evidence="2">
    <location>
        <begin position="308"/>
        <end position="319"/>
    </location>
</feature>
<dbReference type="Proteomes" id="UP000288859">
    <property type="component" value="Unassembled WGS sequence"/>
</dbReference>
<feature type="compositionally biased region" description="Acidic residues" evidence="2">
    <location>
        <begin position="291"/>
        <end position="307"/>
    </location>
</feature>
<dbReference type="PANTHER" id="PTHR12794:SF0">
    <property type="entry name" value="GEM-ASSOCIATED PROTEIN 2"/>
    <property type="match status" value="1"/>
</dbReference>
<feature type="compositionally biased region" description="Acidic residues" evidence="2">
    <location>
        <begin position="28"/>
        <end position="42"/>
    </location>
</feature>
<organism evidence="3 4">
    <name type="scientific">Exophiala mesophila</name>
    <name type="common">Black yeast-like fungus</name>
    <dbReference type="NCBI Taxonomy" id="212818"/>
    <lineage>
        <taxon>Eukaryota</taxon>
        <taxon>Fungi</taxon>
        <taxon>Dikarya</taxon>
        <taxon>Ascomycota</taxon>
        <taxon>Pezizomycotina</taxon>
        <taxon>Eurotiomycetes</taxon>
        <taxon>Chaetothyriomycetidae</taxon>
        <taxon>Chaetothyriales</taxon>
        <taxon>Herpotrichiellaceae</taxon>
        <taxon>Exophiala</taxon>
    </lineage>
</organism>
<feature type="region of interest" description="Disordered" evidence="2">
    <location>
        <begin position="1"/>
        <end position="66"/>
    </location>
</feature>
<accession>A0A438NBR7</accession>
<dbReference type="PANTHER" id="PTHR12794">
    <property type="entry name" value="GEMIN2"/>
    <property type="match status" value="1"/>
</dbReference>
<dbReference type="OrthoDB" id="428895at2759"/>
<reference evidence="3 4" key="1">
    <citation type="submission" date="2017-03" db="EMBL/GenBank/DDBJ databases">
        <title>Genomes of endolithic fungi from Antarctica.</title>
        <authorList>
            <person name="Coleine C."/>
            <person name="Masonjones S."/>
            <person name="Stajich J.E."/>
        </authorList>
    </citation>
    <scope>NUCLEOTIDE SEQUENCE [LARGE SCALE GENOMIC DNA]</scope>
    <source>
        <strain evidence="3 4">CCFEE 6314</strain>
    </source>
</reference>
<dbReference type="VEuPathDB" id="FungiDB:PV10_08114"/>
<dbReference type="GO" id="GO:0032797">
    <property type="term" value="C:SMN complex"/>
    <property type="evidence" value="ECO:0007669"/>
    <property type="project" value="TreeGrafter"/>
</dbReference>
<dbReference type="Gene3D" id="1.20.58.1070">
    <property type="match status" value="1"/>
</dbReference>
<evidence type="ECO:0000313" key="4">
    <source>
        <dbReference type="Proteomes" id="UP000288859"/>
    </source>
</evidence>
<evidence type="ECO:0000313" key="3">
    <source>
        <dbReference type="EMBL" id="RVX73225.1"/>
    </source>
</evidence>
<gene>
    <name evidence="3" type="ORF">B0A52_02353</name>
</gene>